<dbReference type="PROSITE" id="PS50405">
    <property type="entry name" value="GST_CTER"/>
    <property type="match status" value="1"/>
</dbReference>
<dbReference type="InterPro" id="IPR040079">
    <property type="entry name" value="Glutathione_S-Trfase"/>
</dbReference>
<dbReference type="InterPro" id="IPR010987">
    <property type="entry name" value="Glutathione-S-Trfase_C-like"/>
</dbReference>
<evidence type="ECO:0000259" key="2">
    <source>
        <dbReference type="PROSITE" id="PS50405"/>
    </source>
</evidence>
<dbReference type="SUPFAM" id="SSF47616">
    <property type="entry name" value="GST C-terminal domain-like"/>
    <property type="match status" value="1"/>
</dbReference>
<name>A0A2A5JL49_PSEO7</name>
<dbReference type="GO" id="GO:0016740">
    <property type="term" value="F:transferase activity"/>
    <property type="evidence" value="ECO:0007669"/>
    <property type="project" value="UniProtKB-KW"/>
</dbReference>
<keyword evidence="4" id="KW-1185">Reference proteome</keyword>
<feature type="domain" description="GST N-terminal" evidence="1">
    <location>
        <begin position="1"/>
        <end position="74"/>
    </location>
</feature>
<reference evidence="4" key="1">
    <citation type="journal article" date="2019" name="Genome Announc.">
        <title>Draft Genome Sequence of Pseudoalteromonas piscicida Strain 36Y ROTHPW, an Hypersaline Seawater Isolate from the South Coast of Sonora, Mexico.</title>
        <authorList>
            <person name="Sanchez-Diaz R."/>
            <person name="Molina-Garza Z.J."/>
            <person name="Cruz-Suarez L.E."/>
            <person name="Selvin J."/>
            <person name="Kiran G.S."/>
            <person name="Ibarra-Gamez J.C."/>
            <person name="Gomez-Gil B."/>
            <person name="Galaviz-Silva L."/>
        </authorList>
    </citation>
    <scope>NUCLEOTIDE SEQUENCE [LARGE SCALE GENOMIC DNA]</scope>
    <source>
        <strain evidence="4">36Y_RITHPW</strain>
    </source>
</reference>
<dbReference type="SFLD" id="SFLDS00019">
    <property type="entry name" value="Glutathione_Transferase_(cytos"/>
    <property type="match status" value="1"/>
</dbReference>
<dbReference type="SUPFAM" id="SSF52833">
    <property type="entry name" value="Thioredoxin-like"/>
    <property type="match status" value="1"/>
</dbReference>
<dbReference type="InterPro" id="IPR004045">
    <property type="entry name" value="Glutathione_S-Trfase_N"/>
</dbReference>
<dbReference type="EMBL" id="NKHF01000096">
    <property type="protein sequence ID" value="PCK30174.1"/>
    <property type="molecule type" value="Genomic_DNA"/>
</dbReference>
<protein>
    <submittedName>
        <fullName evidence="3">Glutathione S-transferase</fullName>
    </submittedName>
</protein>
<dbReference type="PANTHER" id="PTHR44051">
    <property type="entry name" value="GLUTATHIONE S-TRANSFERASE-RELATED"/>
    <property type="match status" value="1"/>
</dbReference>
<keyword evidence="3" id="KW-0808">Transferase</keyword>
<dbReference type="OrthoDB" id="6258999at2"/>
<comment type="caution">
    <text evidence="3">The sequence shown here is derived from an EMBL/GenBank/DDBJ whole genome shotgun (WGS) entry which is preliminary data.</text>
</comment>
<evidence type="ECO:0000259" key="1">
    <source>
        <dbReference type="PROSITE" id="PS50404"/>
    </source>
</evidence>
<dbReference type="PANTHER" id="PTHR44051:SF8">
    <property type="entry name" value="GLUTATHIONE S-TRANSFERASE GSTA"/>
    <property type="match status" value="1"/>
</dbReference>
<dbReference type="Pfam" id="PF13417">
    <property type="entry name" value="GST_N_3"/>
    <property type="match status" value="1"/>
</dbReference>
<accession>A0A2A5JL49</accession>
<dbReference type="AlphaFoldDB" id="A0A2A5JL49"/>
<evidence type="ECO:0000313" key="3">
    <source>
        <dbReference type="EMBL" id="PCK30174.1"/>
    </source>
</evidence>
<dbReference type="CDD" id="cd03057">
    <property type="entry name" value="GST_N_Beta"/>
    <property type="match status" value="1"/>
</dbReference>
<sequence length="204" mass="22654">MYTLYYLPGACALATQVVLRELKQPFELVDKRDVDNFLAINPTGKIPALKEGKNTLLEGAAILLYLLKKHENTLLPQSDIAQKQKAIENIMFANATMHPAYNRLFFATAAIIDDKARQPFLDAAAAAINELWIIVEKKLAHQAFLAGEQVSAADIMLAVYARWGSYFPVEINIPDKVRKMLARIEARPSFIASVAAEQTHSADV</sequence>
<dbReference type="InterPro" id="IPR036282">
    <property type="entry name" value="Glutathione-S-Trfase_C_sf"/>
</dbReference>
<gene>
    <name evidence="3" type="ORF">CEX98_19160</name>
</gene>
<dbReference type="Gene3D" id="1.20.1050.10">
    <property type="match status" value="1"/>
</dbReference>
<dbReference type="Proteomes" id="UP000228621">
    <property type="component" value="Unassembled WGS sequence"/>
</dbReference>
<feature type="domain" description="GST C-terminal" evidence="2">
    <location>
        <begin position="79"/>
        <end position="204"/>
    </location>
</feature>
<dbReference type="Gene3D" id="3.40.30.10">
    <property type="entry name" value="Glutaredoxin"/>
    <property type="match status" value="1"/>
</dbReference>
<dbReference type="SFLD" id="SFLDG00358">
    <property type="entry name" value="Main_(cytGST)"/>
    <property type="match status" value="1"/>
</dbReference>
<dbReference type="PROSITE" id="PS50404">
    <property type="entry name" value="GST_NTER"/>
    <property type="match status" value="1"/>
</dbReference>
<dbReference type="Pfam" id="PF00043">
    <property type="entry name" value="GST_C"/>
    <property type="match status" value="1"/>
</dbReference>
<organism evidence="3 4">
    <name type="scientific">Pseudoalteromonas piscicida</name>
    <dbReference type="NCBI Taxonomy" id="43662"/>
    <lineage>
        <taxon>Bacteria</taxon>
        <taxon>Pseudomonadati</taxon>
        <taxon>Pseudomonadota</taxon>
        <taxon>Gammaproteobacteria</taxon>
        <taxon>Alteromonadales</taxon>
        <taxon>Pseudoalteromonadaceae</taxon>
        <taxon>Pseudoalteromonas</taxon>
    </lineage>
</organism>
<dbReference type="RefSeq" id="WP_099643617.1">
    <property type="nucleotide sequence ID" value="NZ_NKHF01000096.1"/>
</dbReference>
<dbReference type="InterPro" id="IPR004046">
    <property type="entry name" value="GST_C"/>
</dbReference>
<evidence type="ECO:0000313" key="4">
    <source>
        <dbReference type="Proteomes" id="UP000228621"/>
    </source>
</evidence>
<dbReference type="InterPro" id="IPR036249">
    <property type="entry name" value="Thioredoxin-like_sf"/>
</dbReference>
<proteinExistence type="predicted"/>